<name>A0A6J5L4E0_9CAUD</name>
<protein>
    <recommendedName>
        <fullName evidence="2">DNA transfer protein</fullName>
    </recommendedName>
</protein>
<evidence type="ECO:0000313" key="1">
    <source>
        <dbReference type="EMBL" id="CAB4126849.1"/>
    </source>
</evidence>
<dbReference type="InterPro" id="IPR057916">
    <property type="entry name" value="P22_gp7"/>
</dbReference>
<proteinExistence type="predicted"/>
<sequence length="222" mass="22922">MISLNAATAIGTIVTGFLASRAQSNAASAASSAQQSAINHGMEVYQREFDALKDLFKPYMTAGTQALSGQQNLVGLNGSQAQQQAIDQLQNSPIFQSLVSDAEAGILQNASATGGVRGGNVQGALGQLRPSMLNDLINQQYNRLGGLSSIGANTANAQAGYGMNFAQATSDLLNNFGKSQAANALAQGRSQLTLIDSLGSAFGIVAPDWFGDTAKNNSSSKF</sequence>
<dbReference type="Pfam" id="PF25688">
    <property type="entry name" value="P22_gp7"/>
    <property type="match status" value="1"/>
</dbReference>
<accession>A0A6J5L4E0</accession>
<evidence type="ECO:0008006" key="2">
    <source>
        <dbReference type="Google" id="ProtNLM"/>
    </source>
</evidence>
<reference evidence="1" key="1">
    <citation type="submission" date="2020-04" db="EMBL/GenBank/DDBJ databases">
        <authorList>
            <person name="Chiriac C."/>
            <person name="Salcher M."/>
            <person name="Ghai R."/>
            <person name="Kavagutti S V."/>
        </authorList>
    </citation>
    <scope>NUCLEOTIDE SEQUENCE</scope>
</reference>
<dbReference type="EMBL" id="LR796199">
    <property type="protein sequence ID" value="CAB4126849.1"/>
    <property type="molecule type" value="Genomic_DNA"/>
</dbReference>
<organism evidence="1">
    <name type="scientific">uncultured Caudovirales phage</name>
    <dbReference type="NCBI Taxonomy" id="2100421"/>
    <lineage>
        <taxon>Viruses</taxon>
        <taxon>Duplodnaviria</taxon>
        <taxon>Heunggongvirae</taxon>
        <taxon>Uroviricota</taxon>
        <taxon>Caudoviricetes</taxon>
        <taxon>Peduoviridae</taxon>
        <taxon>Maltschvirus</taxon>
        <taxon>Maltschvirus maltsch</taxon>
    </lineage>
</organism>
<gene>
    <name evidence="1" type="ORF">UFOVP81_31</name>
</gene>